<protein>
    <submittedName>
        <fullName evidence="1">Uncharacterized protein</fullName>
    </submittedName>
</protein>
<proteinExistence type="predicted"/>
<name>A0ABV5CLA0_9ACTN</name>
<accession>A0ABV5CLA0</accession>
<organism evidence="1 2">
    <name type="scientific">Polymorphospora lycopeni</name>
    <dbReference type="NCBI Taxonomy" id="3140240"/>
    <lineage>
        <taxon>Bacteria</taxon>
        <taxon>Bacillati</taxon>
        <taxon>Actinomycetota</taxon>
        <taxon>Actinomycetes</taxon>
        <taxon>Micromonosporales</taxon>
        <taxon>Micromonosporaceae</taxon>
        <taxon>Polymorphospora</taxon>
    </lineage>
</organism>
<dbReference type="RefSeq" id="WP_375733486.1">
    <property type="nucleotide sequence ID" value="NZ_JBCGDC010000012.1"/>
</dbReference>
<gene>
    <name evidence="1" type="ORF">AAFH96_06625</name>
</gene>
<reference evidence="1 2" key="1">
    <citation type="submission" date="2024-04" db="EMBL/GenBank/DDBJ databases">
        <title>Polymorphospora sp. isolated from Baiyangdian Lake in Xiong'an New Area.</title>
        <authorList>
            <person name="Zhang X."/>
            <person name="Liu J."/>
        </authorList>
    </citation>
    <scope>NUCLEOTIDE SEQUENCE [LARGE SCALE GENOMIC DNA]</scope>
    <source>
        <strain evidence="1 2">2-325</strain>
    </source>
</reference>
<keyword evidence="2" id="KW-1185">Reference proteome</keyword>
<comment type="caution">
    <text evidence="1">The sequence shown here is derived from an EMBL/GenBank/DDBJ whole genome shotgun (WGS) entry which is preliminary data.</text>
</comment>
<evidence type="ECO:0000313" key="2">
    <source>
        <dbReference type="Proteomes" id="UP001582793"/>
    </source>
</evidence>
<dbReference type="Proteomes" id="UP001582793">
    <property type="component" value="Unassembled WGS sequence"/>
</dbReference>
<dbReference type="EMBL" id="JBCGDC010000012">
    <property type="protein sequence ID" value="MFB6392783.1"/>
    <property type="molecule type" value="Genomic_DNA"/>
</dbReference>
<evidence type="ECO:0000313" key="1">
    <source>
        <dbReference type="EMBL" id="MFB6392783.1"/>
    </source>
</evidence>
<sequence>MSDERWDIVPESDVLPLAGAAARIYRTPSASHVLGPDAFIVIVEPGDRPDGTAVQDRQFLNLAGPFPDEVNAYLYNDLQATGRRTAAARSALLGFVRLREGCLPLGPLTFSGGGYEPREERLVEYRLGLEHALPFDVLDRVRPLLPAPPPPRTTWLELLPDEPVAATREFVTDWYADVPPAESHTEMPQVPIPPPLAAFYATAAGRKEILGRQDPLFPPHELRLDKDGWLEFGAENQGGFVLAVDPTATDPAVLYRYWTVEPDTDPFDPHPLSTFLLLFTLYEASFAAPYHAFANLTTEEAQLLTHGLRRVPLRNRWFPSTDTEFHVGNGLVVQLTPRENGTWYTFTSARHRAHLEPLR</sequence>